<protein>
    <submittedName>
        <fullName evidence="1">Transmembrane protein 42</fullName>
    </submittedName>
</protein>
<dbReference type="Proteomes" id="UP000017246">
    <property type="component" value="Unassembled WGS sequence"/>
</dbReference>
<keyword evidence="2" id="KW-1185">Reference proteome</keyword>
<name>A0A0S4MK42_ECHMU</name>
<organism evidence="1 2">
    <name type="scientific">Echinococcus multilocularis</name>
    <name type="common">Fox tapeworm</name>
    <dbReference type="NCBI Taxonomy" id="6211"/>
    <lineage>
        <taxon>Eukaryota</taxon>
        <taxon>Metazoa</taxon>
        <taxon>Spiralia</taxon>
        <taxon>Lophotrochozoa</taxon>
        <taxon>Platyhelminthes</taxon>
        <taxon>Cestoda</taxon>
        <taxon>Eucestoda</taxon>
        <taxon>Cyclophyllidea</taxon>
        <taxon>Taeniidae</taxon>
        <taxon>Echinococcus</taxon>
    </lineage>
</organism>
<sequence length="81" mass="9638">MRYSSSGKRLLHTFYARGIPISMIDSLIEIRLQIENIVCITVLPFVLFKGIHPVRQLYQYKHARDCRQCYRLEDGYHGRPR</sequence>
<accession>A0A0S4MK42</accession>
<dbReference type="AlphaFoldDB" id="A0A0S4MK42"/>
<dbReference type="EMBL" id="LN902841">
    <property type="protein sequence ID" value="CUT98540.1"/>
    <property type="molecule type" value="Genomic_DNA"/>
</dbReference>
<reference evidence="1" key="2">
    <citation type="submission" date="2015-11" db="EMBL/GenBank/DDBJ databases">
        <authorList>
            <person name="Zhang Y."/>
            <person name="Guo Z."/>
        </authorList>
    </citation>
    <scope>NUCLEOTIDE SEQUENCE</scope>
</reference>
<reference evidence="1" key="1">
    <citation type="journal article" date="2013" name="Nature">
        <title>The genomes of four tapeworm species reveal adaptations to parasitism.</title>
        <authorList>
            <person name="Tsai I.J."/>
            <person name="Zarowiecki M."/>
            <person name="Holroyd N."/>
            <person name="Garciarrubio A."/>
            <person name="Sanchez-Flores A."/>
            <person name="Brooks K.L."/>
            <person name="Tracey A."/>
            <person name="Bobes R.J."/>
            <person name="Fragoso G."/>
            <person name="Sciutto E."/>
            <person name="Aslett M."/>
            <person name="Beasley H."/>
            <person name="Bennett H.M."/>
            <person name="Cai J."/>
            <person name="Camicia F."/>
            <person name="Clark R."/>
            <person name="Cucher M."/>
            <person name="De Silva N."/>
            <person name="Day T.A."/>
            <person name="Deplazes P."/>
            <person name="Estrada K."/>
            <person name="Fernandez C."/>
            <person name="Holland P.W."/>
            <person name="Hou J."/>
            <person name="Hu S."/>
            <person name="Huckvale T."/>
            <person name="Hung S.S."/>
            <person name="Kamenetzky L."/>
            <person name="Keane J.A."/>
            <person name="Kiss F."/>
            <person name="Koziol U."/>
            <person name="Lambert O."/>
            <person name="Liu K."/>
            <person name="Luo X."/>
            <person name="Luo Y."/>
            <person name="Macchiaroli N."/>
            <person name="Nichol S."/>
            <person name="Paps J."/>
            <person name="Parkinson J."/>
            <person name="Pouchkina-Stantcheva N."/>
            <person name="Riddiford N."/>
            <person name="Rosenzvit M."/>
            <person name="Salinas G."/>
            <person name="Wasmuth J.D."/>
            <person name="Zamanian M."/>
            <person name="Zheng Y."/>
            <person name="Cai X."/>
            <person name="Soberon X."/>
            <person name="Olson P.D."/>
            <person name="Laclette J.P."/>
            <person name="Brehm K."/>
            <person name="Berriman M."/>
            <person name="Garciarrubio A."/>
            <person name="Bobes R.J."/>
            <person name="Fragoso G."/>
            <person name="Sanchez-Flores A."/>
            <person name="Estrada K."/>
            <person name="Cevallos M.A."/>
            <person name="Morett E."/>
            <person name="Gonzalez V."/>
            <person name="Portillo T."/>
            <person name="Ochoa-Leyva A."/>
            <person name="Jose M.V."/>
            <person name="Sciutto E."/>
            <person name="Landa A."/>
            <person name="Jimenez L."/>
            <person name="Valdes V."/>
            <person name="Carrero J.C."/>
            <person name="Larralde C."/>
            <person name="Morales-Montor J."/>
            <person name="Limon-Lason J."/>
            <person name="Soberon X."/>
            <person name="Laclette J.P."/>
        </authorList>
    </citation>
    <scope>NUCLEOTIDE SEQUENCE [LARGE SCALE GENOMIC DNA]</scope>
</reference>
<keyword evidence="1" id="KW-0812">Transmembrane</keyword>
<evidence type="ECO:0000313" key="2">
    <source>
        <dbReference type="Proteomes" id="UP000017246"/>
    </source>
</evidence>
<evidence type="ECO:0000313" key="1">
    <source>
        <dbReference type="EMBL" id="CUT98540.1"/>
    </source>
</evidence>
<keyword evidence="1" id="KW-0472">Membrane</keyword>
<proteinExistence type="predicted"/>